<organism evidence="1 2">
    <name type="scientific">Roseateles toxinivorans</name>
    <dbReference type="NCBI Taxonomy" id="270368"/>
    <lineage>
        <taxon>Bacteria</taxon>
        <taxon>Pseudomonadati</taxon>
        <taxon>Pseudomonadota</taxon>
        <taxon>Betaproteobacteria</taxon>
        <taxon>Burkholderiales</taxon>
        <taxon>Sphaerotilaceae</taxon>
        <taxon>Roseateles</taxon>
    </lineage>
</organism>
<dbReference type="AlphaFoldDB" id="A0A4R6QLW7"/>
<dbReference type="CDD" id="cd00077">
    <property type="entry name" value="HDc"/>
    <property type="match status" value="1"/>
</dbReference>
<reference evidence="1 2" key="1">
    <citation type="submission" date="2019-03" db="EMBL/GenBank/DDBJ databases">
        <title>Genomic Encyclopedia of Type Strains, Phase IV (KMG-IV): sequencing the most valuable type-strain genomes for metagenomic binning, comparative biology and taxonomic classification.</title>
        <authorList>
            <person name="Goeker M."/>
        </authorList>
    </citation>
    <scope>NUCLEOTIDE SEQUENCE [LARGE SCALE GENOMIC DNA]</scope>
    <source>
        <strain evidence="1 2">DSM 16998</strain>
    </source>
</reference>
<dbReference type="PANTHER" id="PTHR43155">
    <property type="entry name" value="CYCLIC DI-GMP PHOSPHODIESTERASE PA4108-RELATED"/>
    <property type="match status" value="1"/>
</dbReference>
<protein>
    <submittedName>
        <fullName evidence="1">HD-GYP domain-containing protein (C-di-GMP phosphodiesterase class II)</fullName>
    </submittedName>
</protein>
<name>A0A4R6QLW7_9BURK</name>
<accession>A0A4R6QLW7</accession>
<gene>
    <name evidence="1" type="ORF">DES47_105207</name>
</gene>
<dbReference type="PANTHER" id="PTHR43155:SF2">
    <property type="entry name" value="CYCLIC DI-GMP PHOSPHODIESTERASE PA4108"/>
    <property type="match status" value="1"/>
</dbReference>
<sequence length="373" mass="40763">MQFAPLATVKHRIKLGVPLPFNIRNNDHTLLLARGKVISSEEQMDALFERGALVDSEELHSFRNELNSARPEDLPGLWSQSMERVGKTLRANVQKDFCDALDAAAKPVLALIEHDPDLAIFQVVRQQAAGKTHYGVQHAIHSAIATYLAGRRLGWTLPRVQTAFKAALTMNISIVEMQARLAMQVSPLTANQRKAIDEHPQRSVEMLREAGIGDDEWLTAVGQHHENEDGSGYPGKLCKLQELAALVARTDVFTAKLSPRINRNPVPAHQAARDLFMRDQGHPMTAAIIKEFGVYPPGCFVRLASGEVGIVIKRGAGANTPVVAALTNREGDAMMEPVRRNCATAGHGVTGVVDERTLRVRVSPEKLAALAAN</sequence>
<dbReference type="Proteomes" id="UP000295361">
    <property type="component" value="Unassembled WGS sequence"/>
</dbReference>
<evidence type="ECO:0000313" key="2">
    <source>
        <dbReference type="Proteomes" id="UP000295361"/>
    </source>
</evidence>
<dbReference type="RefSeq" id="WP_133702386.1">
    <property type="nucleotide sequence ID" value="NZ_SNXS01000005.1"/>
</dbReference>
<evidence type="ECO:0000313" key="1">
    <source>
        <dbReference type="EMBL" id="TDP63205.1"/>
    </source>
</evidence>
<dbReference type="InterPro" id="IPR003607">
    <property type="entry name" value="HD/PDEase_dom"/>
</dbReference>
<dbReference type="InParanoid" id="A0A4R6QLW7"/>
<keyword evidence="2" id="KW-1185">Reference proteome</keyword>
<dbReference type="Pfam" id="PF13487">
    <property type="entry name" value="HD_5"/>
    <property type="match status" value="1"/>
</dbReference>
<dbReference type="Gene3D" id="1.10.3210.10">
    <property type="entry name" value="Hypothetical protein af1432"/>
    <property type="match status" value="1"/>
</dbReference>
<dbReference type="EMBL" id="SNXS01000005">
    <property type="protein sequence ID" value="TDP63205.1"/>
    <property type="molecule type" value="Genomic_DNA"/>
</dbReference>
<proteinExistence type="predicted"/>
<comment type="caution">
    <text evidence="1">The sequence shown here is derived from an EMBL/GenBank/DDBJ whole genome shotgun (WGS) entry which is preliminary data.</text>
</comment>
<dbReference type="OrthoDB" id="9774747at2"/>
<dbReference type="SUPFAM" id="SSF109604">
    <property type="entry name" value="HD-domain/PDEase-like"/>
    <property type="match status" value="1"/>
</dbReference>